<keyword evidence="3" id="KW-1185">Reference proteome</keyword>
<accession>A0A7I9VL13</accession>
<comment type="function">
    <text evidence="1">Catalyzes the hydroxylation of the N(6)-(4-aminobutyl)-L-lysine intermediate produced by deoxyhypusine synthase/DHPS on a critical lysine of the eukaryotic translation initiation factor 5A/eIF-5A. This is the second step of the post-translational modification of that lysine into an unusual amino acid residue named hypusine. Hypusination is unique to mature eIF-5A factor and is essential for its function.</text>
</comment>
<dbReference type="Pfam" id="PF03130">
    <property type="entry name" value="HEAT_PBS"/>
    <property type="match status" value="1"/>
</dbReference>
<dbReference type="RefSeq" id="WP_176064592.1">
    <property type="nucleotide sequence ID" value="NZ_BJTG01000004.1"/>
</dbReference>
<evidence type="ECO:0000313" key="2">
    <source>
        <dbReference type="EMBL" id="GEJ57103.1"/>
    </source>
</evidence>
<dbReference type="EMBL" id="BJTG01000004">
    <property type="protein sequence ID" value="GEJ57103.1"/>
    <property type="molecule type" value="Genomic_DNA"/>
</dbReference>
<dbReference type="PANTHER" id="PTHR12697">
    <property type="entry name" value="PBS LYASE HEAT-LIKE PROTEIN"/>
    <property type="match status" value="1"/>
</dbReference>
<reference evidence="3" key="1">
    <citation type="journal article" date="2020" name="Appl. Environ. Microbiol.">
        <title>Diazotrophic Anaeromyxobacter Isolates from Soils.</title>
        <authorList>
            <person name="Masuda Y."/>
            <person name="Yamanaka H."/>
            <person name="Xu Z.X."/>
            <person name="Shiratori Y."/>
            <person name="Aono T."/>
            <person name="Amachi S."/>
            <person name="Senoo K."/>
            <person name="Itoh H."/>
        </authorList>
    </citation>
    <scope>NUCLEOTIDE SEQUENCE [LARGE SCALE GENOMIC DNA]</scope>
    <source>
        <strain evidence="3">R267</strain>
    </source>
</reference>
<proteinExistence type="predicted"/>
<name>A0A7I9VL13_9BACT</name>
<dbReference type="Proteomes" id="UP000503640">
    <property type="component" value="Unassembled WGS sequence"/>
</dbReference>
<dbReference type="AlphaFoldDB" id="A0A7I9VL13"/>
<gene>
    <name evidence="2" type="ORF">AMYX_18440</name>
</gene>
<dbReference type="SUPFAM" id="SSF48371">
    <property type="entry name" value="ARM repeat"/>
    <property type="match status" value="2"/>
</dbReference>
<sequence>MNRPLPLGLSQDDQRRLGEVEALAGRGAVPELVQRLSDPSWAVRRGVVDALARLGDPAVEPLCAALAGDRGDEALLAAAVDALAASRGEVDGPVGRLAEHADPHVVADAAQILGRRRSGKAVPILTRLAAHADDNVAVAALEALGRIGGTAAVDALLSTVAGGNFFRTFPALEVLGRSGDPRAIAPLARLLDSTFYAPEAARALGHTGLAAAVPPLAAQLHRGPEALVRAAAVALADLHDAQRRQYGSGQGAEKALRSAALPQLAASRLAQSVPGATPDEQRALARVLGWLGSPEASATLLGLLEVAPEPAAEGLRSVGHDADRQLGEAVRLGDSARRKLLLPLLVGRAHALEHALLCLDDPAPEVRAAAAEVLSSLREPAAVPVLFAHLGDPDLGAARAVVGAVESIASAETEQLALAAARSPDPRVRHAALGVVAYFGFSGGLQVMEEALAAGDERLRDAALAGLPYLDEPRAQELLLAAAEHPSPRTRASAMRALGQTAGAPAALAALRRGVGDPDPWVAYYACQALGKQRDEAAAGQLVAAARHPSGQVRVAAVEALAHLASEAAGAALRAAASSSDQDIRRAALQGLGASRAPGALPTLLAAAGAGDRATRVVALTALADRDEPEVLPVLAQAAADRDEEVRAAAVARLAEWRNAGGTHVLIGLLGNPAARERALEALSLPTPGRIAGLLSALEVADGELPPLLVSALARMDRPDARAAIVSAVELGGPATRAAAVEAVGALDLADGREALARAAERDPDPGVRRLAAAALAR</sequence>
<dbReference type="InterPro" id="IPR021133">
    <property type="entry name" value="HEAT_type_2"/>
</dbReference>
<dbReference type="Pfam" id="PF13646">
    <property type="entry name" value="HEAT_2"/>
    <property type="match status" value="6"/>
</dbReference>
<dbReference type="SMART" id="SM00567">
    <property type="entry name" value="EZ_HEAT"/>
    <property type="match status" value="12"/>
</dbReference>
<dbReference type="InterPro" id="IPR004155">
    <property type="entry name" value="PBS_lyase_HEAT"/>
</dbReference>
<dbReference type="GO" id="GO:0016491">
    <property type="term" value="F:oxidoreductase activity"/>
    <property type="evidence" value="ECO:0007669"/>
    <property type="project" value="TreeGrafter"/>
</dbReference>
<comment type="caution">
    <text evidence="2">The sequence shown here is derived from an EMBL/GenBank/DDBJ whole genome shotgun (WGS) entry which is preliminary data.</text>
</comment>
<dbReference type="PANTHER" id="PTHR12697:SF38">
    <property type="entry name" value="PBS LYASE HEAT DOMAIN PROTEIN REPEAT-CONTAINING PROTEIN"/>
    <property type="match status" value="1"/>
</dbReference>
<evidence type="ECO:0000313" key="3">
    <source>
        <dbReference type="Proteomes" id="UP000503640"/>
    </source>
</evidence>
<organism evidence="2 3">
    <name type="scientific">Anaeromyxobacter diazotrophicus</name>
    <dbReference type="NCBI Taxonomy" id="2590199"/>
    <lineage>
        <taxon>Bacteria</taxon>
        <taxon>Pseudomonadati</taxon>
        <taxon>Myxococcota</taxon>
        <taxon>Myxococcia</taxon>
        <taxon>Myxococcales</taxon>
        <taxon>Cystobacterineae</taxon>
        <taxon>Anaeromyxobacteraceae</taxon>
        <taxon>Anaeromyxobacter</taxon>
    </lineage>
</organism>
<evidence type="ECO:0000256" key="1">
    <source>
        <dbReference type="ARBA" id="ARBA00045876"/>
    </source>
</evidence>
<dbReference type="InterPro" id="IPR011989">
    <property type="entry name" value="ARM-like"/>
</dbReference>
<dbReference type="PROSITE" id="PS50077">
    <property type="entry name" value="HEAT_REPEAT"/>
    <property type="match status" value="1"/>
</dbReference>
<protein>
    <recommendedName>
        <fullName evidence="4">PBS lyase HEAT domain protein repeat-containing protein</fullName>
    </recommendedName>
</protein>
<evidence type="ECO:0008006" key="4">
    <source>
        <dbReference type="Google" id="ProtNLM"/>
    </source>
</evidence>
<dbReference type="InterPro" id="IPR016024">
    <property type="entry name" value="ARM-type_fold"/>
</dbReference>
<dbReference type="Gene3D" id="1.25.10.10">
    <property type="entry name" value="Leucine-rich Repeat Variant"/>
    <property type="match status" value="7"/>
</dbReference>